<dbReference type="Proteomes" id="UP000610456">
    <property type="component" value="Unassembled WGS sequence"/>
</dbReference>
<reference evidence="1" key="2">
    <citation type="submission" date="2020-09" db="EMBL/GenBank/DDBJ databases">
        <authorList>
            <person name="Sun Q."/>
            <person name="Kim S."/>
        </authorList>
    </citation>
    <scope>NUCLEOTIDE SEQUENCE</scope>
    <source>
        <strain evidence="1">KCTC 12719</strain>
    </source>
</reference>
<dbReference type="AlphaFoldDB" id="A0A918VVT0"/>
<protein>
    <recommendedName>
        <fullName evidence="3">Resolvase, N terminal domain</fullName>
    </recommendedName>
</protein>
<keyword evidence="2" id="KW-1185">Reference proteome</keyword>
<dbReference type="RefSeq" id="WP_189603431.1">
    <property type="nucleotide sequence ID" value="NZ_BMXB01000002.1"/>
</dbReference>
<dbReference type="EMBL" id="BMXB01000002">
    <property type="protein sequence ID" value="GHA29314.1"/>
    <property type="molecule type" value="Genomic_DNA"/>
</dbReference>
<comment type="caution">
    <text evidence="1">The sequence shown here is derived from an EMBL/GenBank/DDBJ whole genome shotgun (WGS) entry which is preliminary data.</text>
</comment>
<reference evidence="1" key="1">
    <citation type="journal article" date="2014" name="Int. J. Syst. Evol. Microbiol.">
        <title>Complete genome sequence of Corynebacterium casei LMG S-19264T (=DSM 44701T), isolated from a smear-ripened cheese.</title>
        <authorList>
            <consortium name="US DOE Joint Genome Institute (JGI-PGF)"/>
            <person name="Walter F."/>
            <person name="Albersmeier A."/>
            <person name="Kalinowski J."/>
            <person name="Ruckert C."/>
        </authorList>
    </citation>
    <scope>NUCLEOTIDE SEQUENCE</scope>
    <source>
        <strain evidence="1">KCTC 12719</strain>
    </source>
</reference>
<organism evidence="1 2">
    <name type="scientific">Salinimicrobium marinum</name>
    <dbReference type="NCBI Taxonomy" id="680283"/>
    <lineage>
        <taxon>Bacteria</taxon>
        <taxon>Pseudomonadati</taxon>
        <taxon>Bacteroidota</taxon>
        <taxon>Flavobacteriia</taxon>
        <taxon>Flavobacteriales</taxon>
        <taxon>Flavobacteriaceae</taxon>
        <taxon>Salinimicrobium</taxon>
    </lineage>
</organism>
<gene>
    <name evidence="1" type="ORF">GCM10007103_08160</name>
</gene>
<accession>A0A918VVT0</accession>
<evidence type="ECO:0000313" key="2">
    <source>
        <dbReference type="Proteomes" id="UP000610456"/>
    </source>
</evidence>
<evidence type="ECO:0000313" key="1">
    <source>
        <dbReference type="EMBL" id="GHA29314.1"/>
    </source>
</evidence>
<sequence>MKYVLYHSSITNDSSALEKLRKHAENGEIVEEFYDDLSSSDSRPEQQKAIKKCRDSGATLLIFDLSTIENMEKEAINDLQVKRLN</sequence>
<name>A0A918VVT0_9FLAO</name>
<evidence type="ECO:0008006" key="3">
    <source>
        <dbReference type="Google" id="ProtNLM"/>
    </source>
</evidence>
<proteinExistence type="predicted"/>